<dbReference type="Proteomes" id="UP000663801">
    <property type="component" value="Unassembled WGS sequence"/>
</dbReference>
<reference evidence="1" key="1">
    <citation type="submission" date="2021-01" db="EMBL/GenBank/DDBJ databases">
        <title>KCTC 19127 draft genome.</title>
        <authorList>
            <person name="An D."/>
        </authorList>
    </citation>
    <scope>NUCLEOTIDE SEQUENCE</scope>
    <source>
        <strain evidence="1">KCTC 19127</strain>
    </source>
</reference>
<protein>
    <submittedName>
        <fullName evidence="1">Uncharacterized protein</fullName>
    </submittedName>
</protein>
<accession>A0A938YPU3</accession>
<dbReference type="RefSeq" id="WP_205256874.1">
    <property type="nucleotide sequence ID" value="NZ_BAAAPV010000004.1"/>
</dbReference>
<comment type="caution">
    <text evidence="1">The sequence shown here is derived from an EMBL/GenBank/DDBJ whole genome shotgun (WGS) entry which is preliminary data.</text>
</comment>
<proteinExistence type="predicted"/>
<dbReference type="AlphaFoldDB" id="A0A938YPU3"/>
<dbReference type="EMBL" id="JAERWL010000008">
    <property type="protein sequence ID" value="MBM9476770.1"/>
    <property type="molecule type" value="Genomic_DNA"/>
</dbReference>
<evidence type="ECO:0000313" key="2">
    <source>
        <dbReference type="Proteomes" id="UP000663801"/>
    </source>
</evidence>
<name>A0A938YPU3_9ACTN</name>
<evidence type="ECO:0000313" key="1">
    <source>
        <dbReference type="EMBL" id="MBM9476770.1"/>
    </source>
</evidence>
<gene>
    <name evidence="1" type="ORF">JL107_09965</name>
</gene>
<organism evidence="1 2">
    <name type="scientific">Nakamurella flavida</name>
    <dbReference type="NCBI Taxonomy" id="363630"/>
    <lineage>
        <taxon>Bacteria</taxon>
        <taxon>Bacillati</taxon>
        <taxon>Actinomycetota</taxon>
        <taxon>Actinomycetes</taxon>
        <taxon>Nakamurellales</taxon>
        <taxon>Nakamurellaceae</taxon>
        <taxon>Nakamurella</taxon>
    </lineage>
</organism>
<keyword evidence="2" id="KW-1185">Reference proteome</keyword>
<sequence length="124" mass="13405">MVGTRHGCPEPLKGWLEANGQDHLASAGLHPLVTFTLGAAQEGMPPLPADVLAGWALTLVNERVMLLQSTMAYLDRARRAGMSDPEITRSLDLVLPAGQTVTEYSAGLLAEVEDWRRRVGMVGR</sequence>